<organism evidence="4">
    <name type="scientific">Schistocephalus solidus</name>
    <name type="common">Tapeworm</name>
    <dbReference type="NCBI Taxonomy" id="70667"/>
    <lineage>
        <taxon>Eukaryota</taxon>
        <taxon>Metazoa</taxon>
        <taxon>Spiralia</taxon>
        <taxon>Lophotrochozoa</taxon>
        <taxon>Platyhelminthes</taxon>
        <taxon>Cestoda</taxon>
        <taxon>Eucestoda</taxon>
        <taxon>Diphyllobothriidea</taxon>
        <taxon>Diphyllobothriidae</taxon>
        <taxon>Schistocephalus</taxon>
    </lineage>
</organism>
<evidence type="ECO:0000313" key="4">
    <source>
        <dbReference type="WBParaSite" id="SSLN_0002023201-mRNA-1"/>
    </source>
</evidence>
<keyword evidence="3" id="KW-1185">Reference proteome</keyword>
<feature type="signal peptide" evidence="1">
    <location>
        <begin position="1"/>
        <end position="28"/>
    </location>
</feature>
<protein>
    <submittedName>
        <fullName evidence="4">SCP domain-containing protein</fullName>
    </submittedName>
</protein>
<name>A0A183TSQ4_SCHSO</name>
<evidence type="ECO:0000313" key="3">
    <source>
        <dbReference type="Proteomes" id="UP000275846"/>
    </source>
</evidence>
<gene>
    <name evidence="2" type="ORF">SSLN_LOCUS19502</name>
</gene>
<dbReference type="Proteomes" id="UP000275846">
    <property type="component" value="Unassembled WGS sequence"/>
</dbReference>
<evidence type="ECO:0000313" key="2">
    <source>
        <dbReference type="EMBL" id="VDM05888.1"/>
    </source>
</evidence>
<keyword evidence="1" id="KW-0732">Signal</keyword>
<reference evidence="4" key="1">
    <citation type="submission" date="2016-06" db="UniProtKB">
        <authorList>
            <consortium name="WormBaseParasite"/>
        </authorList>
    </citation>
    <scope>IDENTIFICATION</scope>
</reference>
<proteinExistence type="predicted"/>
<dbReference type="EMBL" id="UYSU01047774">
    <property type="protein sequence ID" value="VDM05888.1"/>
    <property type="molecule type" value="Genomic_DNA"/>
</dbReference>
<reference evidence="2 3" key="2">
    <citation type="submission" date="2018-11" db="EMBL/GenBank/DDBJ databases">
        <authorList>
            <consortium name="Pathogen Informatics"/>
        </authorList>
    </citation>
    <scope>NUCLEOTIDE SEQUENCE [LARGE SCALE GENOMIC DNA]</scope>
    <source>
        <strain evidence="2 3">NST_G2</strain>
    </source>
</reference>
<evidence type="ECO:0000256" key="1">
    <source>
        <dbReference type="SAM" id="SignalP"/>
    </source>
</evidence>
<sequence>MAGGLRVSLQWLLLNVAFMALPLRGIRARCGDPDQQHARASPHLRDVIQSAHNAARTALGTASLHQKQQFDRNTSGAAFQICDLVMYLNPIPPYGTSAKFNYSRRGSFVVLDTVAPSTLLCPDAFFPDSPPFTANFSKLKPYRGHLPRVRSKWFNCAPTSPSVEISVGEFMIASHAFAPSRDTAYYISSKELVTSAV</sequence>
<dbReference type="WBParaSite" id="SSLN_0002023201-mRNA-1">
    <property type="protein sequence ID" value="SSLN_0002023201-mRNA-1"/>
    <property type="gene ID" value="SSLN_0002023201"/>
</dbReference>
<feature type="chain" id="PRO_5043141641" evidence="1">
    <location>
        <begin position="29"/>
        <end position="197"/>
    </location>
</feature>
<accession>A0A183TSQ4</accession>
<dbReference type="AlphaFoldDB" id="A0A183TSQ4"/>